<dbReference type="InterPro" id="IPR001633">
    <property type="entry name" value="EAL_dom"/>
</dbReference>
<dbReference type="HOGENOM" id="CLU_000445_70_50_9"/>
<protein>
    <submittedName>
        <fullName evidence="3">Diguanylate cyclase/phosphodiesterase</fullName>
    </submittedName>
</protein>
<dbReference type="Pfam" id="PF00563">
    <property type="entry name" value="EAL"/>
    <property type="match status" value="1"/>
</dbReference>
<dbReference type="KEGG" id="bse:Bsel_1484"/>
<gene>
    <name evidence="3" type="ordered locus">Bsel_1484</name>
</gene>
<dbReference type="SUPFAM" id="SSF141868">
    <property type="entry name" value="EAL domain-like"/>
    <property type="match status" value="1"/>
</dbReference>
<feature type="domain" description="GGDEF" evidence="2">
    <location>
        <begin position="180"/>
        <end position="313"/>
    </location>
</feature>
<dbReference type="PROSITE" id="PS50883">
    <property type="entry name" value="EAL"/>
    <property type="match status" value="1"/>
</dbReference>
<evidence type="ECO:0000259" key="2">
    <source>
        <dbReference type="PROSITE" id="PS50887"/>
    </source>
</evidence>
<dbReference type="CDD" id="cd01948">
    <property type="entry name" value="EAL"/>
    <property type="match status" value="1"/>
</dbReference>
<name>D6XT60_BACIE</name>
<dbReference type="PANTHER" id="PTHR44757">
    <property type="entry name" value="DIGUANYLATE CYCLASE DGCP"/>
    <property type="match status" value="1"/>
</dbReference>
<dbReference type="InterPro" id="IPR029787">
    <property type="entry name" value="Nucleotide_cyclase"/>
</dbReference>
<dbReference type="Pfam" id="PF00990">
    <property type="entry name" value="GGDEF"/>
    <property type="match status" value="1"/>
</dbReference>
<accession>D6XT60</accession>
<feature type="domain" description="EAL" evidence="1">
    <location>
        <begin position="322"/>
        <end position="575"/>
    </location>
</feature>
<evidence type="ECO:0000313" key="3">
    <source>
        <dbReference type="EMBL" id="ADH98996.1"/>
    </source>
</evidence>
<evidence type="ECO:0000313" key="4">
    <source>
        <dbReference type="Proteomes" id="UP000000271"/>
    </source>
</evidence>
<sequence length="579" mass="66112">MIQVAKHVMKKMDIDQLTARNKEKDLYTIMANMIETAGKESGFVITDLNYDVLYISEWAKSLFCKEEERSLFRCIDIVHMSEKDEAIYNRIINNCTSGTFEAVLLTRQSQPLNIKVVCEEMRTDEGLPVCMMISLHDLYAQAVSVTQTPLLQPVDQMTGLKNRHQFEFDLTRSMRNDQESPLALLFFDLDRFKFYNATLGQFTGDRLLKDIAVKLKSLENNRISVYRYGGDQFAVVISDYGGMADINSMVDTVKGMFQQPFMIEHHELQMTASLGVSLFPETGGTLEELVNQAEMAMHASKEKGSAKYNIYNKEIHLYYNNQLTLEKRLHKAVENRGFQLHYQPQYDLAHDRVIGFEALIRWQDDHLGFVPPDRFIPTAEETGLIIPIGHIVLEEACRMGKSWLDHGLDLRVGVNISPVQFQHPDFIHSVRQTLAQTGLPAKQLDIEITENVLLYNRDECLNTLDQLKRLGVHISIDDFGTGFSSLSYLRTFPVDVLKIDQSFVRDVSNNHNDQAIVTSIIQLAHNMGMKVIAEGVETDDSLHFLIDRECDQMQGYIYSKPIPPEQISSFLAGNKTIEM</sequence>
<dbReference type="Gene3D" id="3.30.70.270">
    <property type="match status" value="1"/>
</dbReference>
<dbReference type="eggNOG" id="COG5001">
    <property type="taxonomic scope" value="Bacteria"/>
</dbReference>
<dbReference type="SMART" id="SM00052">
    <property type="entry name" value="EAL"/>
    <property type="match status" value="1"/>
</dbReference>
<dbReference type="InterPro" id="IPR043128">
    <property type="entry name" value="Rev_trsase/Diguanyl_cyclase"/>
</dbReference>
<dbReference type="AlphaFoldDB" id="D6XT60"/>
<keyword evidence="4" id="KW-1185">Reference proteome</keyword>
<dbReference type="FunFam" id="3.20.20.450:FF:000001">
    <property type="entry name" value="Cyclic di-GMP phosphodiesterase yahA"/>
    <property type="match status" value="1"/>
</dbReference>
<dbReference type="RefSeq" id="WP_013172420.1">
    <property type="nucleotide sequence ID" value="NC_014219.1"/>
</dbReference>
<dbReference type="InterPro" id="IPR035919">
    <property type="entry name" value="EAL_sf"/>
</dbReference>
<reference evidence="3" key="1">
    <citation type="submission" date="2009-10" db="EMBL/GenBank/DDBJ databases">
        <title>Complete sequence of Bacillus selenitireducens MLS10.</title>
        <authorList>
            <consortium name="US DOE Joint Genome Institute"/>
            <person name="Lucas S."/>
            <person name="Copeland A."/>
            <person name="Lapidus A."/>
            <person name="Glavina del Rio T."/>
            <person name="Dalin E."/>
            <person name="Tice H."/>
            <person name="Bruce D."/>
            <person name="Goodwin L."/>
            <person name="Pitluck S."/>
            <person name="Sims D."/>
            <person name="Brettin T."/>
            <person name="Detter J.C."/>
            <person name="Han C."/>
            <person name="Larimer F."/>
            <person name="Land M."/>
            <person name="Hauser L."/>
            <person name="Kyrpides N."/>
            <person name="Ovchinnikova G."/>
            <person name="Stolz J."/>
        </authorList>
    </citation>
    <scope>NUCLEOTIDE SEQUENCE [LARGE SCALE GENOMIC DNA]</scope>
    <source>
        <strain evidence="3">MLS10</strain>
    </source>
</reference>
<proteinExistence type="predicted"/>
<dbReference type="OrthoDB" id="9759607at2"/>
<dbReference type="EMBL" id="CP001791">
    <property type="protein sequence ID" value="ADH98996.1"/>
    <property type="molecule type" value="Genomic_DNA"/>
</dbReference>
<dbReference type="PROSITE" id="PS50887">
    <property type="entry name" value="GGDEF"/>
    <property type="match status" value="1"/>
</dbReference>
<dbReference type="InterPro" id="IPR000160">
    <property type="entry name" value="GGDEF_dom"/>
</dbReference>
<dbReference type="SUPFAM" id="SSF55073">
    <property type="entry name" value="Nucleotide cyclase"/>
    <property type="match status" value="1"/>
</dbReference>
<organism evidence="3 4">
    <name type="scientific">Bacillus selenitireducens (strain ATCC 700615 / DSM 15326 / MLS10)</name>
    <dbReference type="NCBI Taxonomy" id="439292"/>
    <lineage>
        <taxon>Bacteria</taxon>
        <taxon>Bacillati</taxon>
        <taxon>Bacillota</taxon>
        <taxon>Bacilli</taxon>
        <taxon>Bacillales</taxon>
        <taxon>Bacillaceae</taxon>
        <taxon>Salisediminibacterium</taxon>
    </lineage>
</organism>
<dbReference type="CDD" id="cd01949">
    <property type="entry name" value="GGDEF"/>
    <property type="match status" value="1"/>
</dbReference>
<dbReference type="NCBIfam" id="TIGR00254">
    <property type="entry name" value="GGDEF"/>
    <property type="match status" value="1"/>
</dbReference>
<dbReference type="SMART" id="SM00267">
    <property type="entry name" value="GGDEF"/>
    <property type="match status" value="1"/>
</dbReference>
<dbReference type="InterPro" id="IPR052155">
    <property type="entry name" value="Biofilm_reg_signaling"/>
</dbReference>
<dbReference type="Gene3D" id="3.20.20.450">
    <property type="entry name" value="EAL domain"/>
    <property type="match status" value="1"/>
</dbReference>
<dbReference type="Proteomes" id="UP000000271">
    <property type="component" value="Chromosome"/>
</dbReference>
<dbReference type="PANTHER" id="PTHR44757:SF2">
    <property type="entry name" value="BIOFILM ARCHITECTURE MAINTENANCE PROTEIN MBAA"/>
    <property type="match status" value="1"/>
</dbReference>
<dbReference type="STRING" id="439292.Bsel_1484"/>
<evidence type="ECO:0000259" key="1">
    <source>
        <dbReference type="PROSITE" id="PS50883"/>
    </source>
</evidence>